<evidence type="ECO:0000313" key="10">
    <source>
        <dbReference type="EMBL" id="RUS98098.1"/>
    </source>
</evidence>
<keyword evidence="11" id="KW-1185">Reference proteome</keyword>
<comment type="cofactor">
    <cofactor evidence="9">
        <name>Fe(2+)</name>
        <dbReference type="ChEBI" id="CHEBI:29033"/>
    </cofactor>
    <text evidence="9">Binds 1 Fe(2+) cation per monomer.</text>
</comment>
<comment type="function">
    <text evidence="9">Catalyzes 2 different reactions between oxygene and the acireductone 1,2-dihydroxy-3-keto-5-methylthiopentene (DHK-MTPene) depending upon the metal bound in the active site. Fe-containing acireductone dioxygenase (Fe-ARD) produces formate and 2-keto-4-methylthiobutyrate (KMTB), the alpha-ketoacid precursor of methionine in the methionine recycle pathway. Ni-containing acireductone dioxygenase (Ni-ARD) produces methylthiopropionate, carbon monoxide and formate, and does not lie on the methionine recycle pathway.</text>
</comment>
<dbReference type="Pfam" id="PF03079">
    <property type="entry name" value="ARD"/>
    <property type="match status" value="1"/>
</dbReference>
<dbReference type="InterPro" id="IPR023956">
    <property type="entry name" value="ARD_bac"/>
</dbReference>
<dbReference type="SUPFAM" id="SSF51182">
    <property type="entry name" value="RmlC-like cupins"/>
    <property type="match status" value="1"/>
</dbReference>
<evidence type="ECO:0000256" key="7">
    <source>
        <dbReference type="ARBA" id="ARBA00023004"/>
    </source>
</evidence>
<feature type="binding site" evidence="9">
    <location>
        <position position="145"/>
    </location>
    <ligand>
        <name>Fe(2+)</name>
        <dbReference type="ChEBI" id="CHEBI:29033"/>
    </ligand>
</feature>
<keyword evidence="4 9" id="KW-0479">Metal-binding</keyword>
<dbReference type="HAMAP" id="MF_01682">
    <property type="entry name" value="Salvage_MtnD"/>
    <property type="match status" value="1"/>
</dbReference>
<evidence type="ECO:0000256" key="8">
    <source>
        <dbReference type="ARBA" id="ARBA00023167"/>
    </source>
</evidence>
<name>A0A433UWA9_ANAVA</name>
<evidence type="ECO:0000256" key="4">
    <source>
        <dbReference type="ARBA" id="ARBA00022723"/>
    </source>
</evidence>
<comment type="cofactor">
    <cofactor evidence="9">
        <name>Ni(2+)</name>
        <dbReference type="ChEBI" id="CHEBI:49786"/>
    </cofactor>
    <text evidence="9">Binds 1 nickel ion per monomer.</text>
</comment>
<feature type="binding site" evidence="9">
    <location>
        <position position="102"/>
    </location>
    <ligand>
        <name>Ni(2+)</name>
        <dbReference type="ChEBI" id="CHEBI:49786"/>
    </ligand>
</feature>
<feature type="binding site" evidence="9">
    <location>
        <position position="106"/>
    </location>
    <ligand>
        <name>Ni(2+)</name>
        <dbReference type="ChEBI" id="CHEBI:49786"/>
    </ligand>
</feature>
<dbReference type="InterPro" id="IPR014710">
    <property type="entry name" value="RmlC-like_jellyroll"/>
</dbReference>
<dbReference type="EC" id="1.13.11.54" evidence="9"/>
<dbReference type="Gene3D" id="2.60.120.10">
    <property type="entry name" value="Jelly Rolls"/>
    <property type="match status" value="1"/>
</dbReference>
<comment type="subunit">
    <text evidence="9">Monomer.</text>
</comment>
<dbReference type="GO" id="GO:0016151">
    <property type="term" value="F:nickel cation binding"/>
    <property type="evidence" value="ECO:0007669"/>
    <property type="project" value="UniProtKB-UniRule"/>
</dbReference>
<dbReference type="Proteomes" id="UP000276103">
    <property type="component" value="Unassembled WGS sequence"/>
</dbReference>
<dbReference type="UniPathway" id="UPA00904">
    <property type="reaction ID" value="UER00878"/>
</dbReference>
<proteinExistence type="inferred from homology"/>
<evidence type="ECO:0000256" key="2">
    <source>
        <dbReference type="ARBA" id="ARBA00022596"/>
    </source>
</evidence>
<evidence type="ECO:0000313" key="11">
    <source>
        <dbReference type="Proteomes" id="UP000276103"/>
    </source>
</evidence>
<feature type="binding site" evidence="9">
    <location>
        <position position="145"/>
    </location>
    <ligand>
        <name>Ni(2+)</name>
        <dbReference type="ChEBI" id="CHEBI:49786"/>
    </ligand>
</feature>
<comment type="caution">
    <text evidence="10">The sequence shown here is derived from an EMBL/GenBank/DDBJ whole genome shotgun (WGS) entry which is preliminary data.</text>
</comment>
<dbReference type="GO" id="GO:0019284">
    <property type="term" value="P:L-methionine salvage from S-adenosylmethionine"/>
    <property type="evidence" value="ECO:0007669"/>
    <property type="project" value="InterPro"/>
</dbReference>
<feature type="site" description="Important to generate the dianion" evidence="9">
    <location>
        <position position="108"/>
    </location>
</feature>
<dbReference type="GO" id="GO:0010309">
    <property type="term" value="F:acireductone dioxygenase [iron(II)-requiring] activity"/>
    <property type="evidence" value="ECO:0007669"/>
    <property type="project" value="UniProtKB-UniRule"/>
</dbReference>
<accession>A0A433UWA9</accession>
<protein>
    <recommendedName>
        <fullName evidence="9">Acireductone dioxygenase</fullName>
    </recommendedName>
    <alternativeName>
        <fullName evidence="9">1,2-dihydroxy-3-keto-5-methylthiopentene dioxygenase</fullName>
        <shortName evidence="9">DHK-MTPene dioxygenase</shortName>
    </alternativeName>
    <alternativeName>
        <fullName evidence="9">Acireductone dioxygenase (Fe(2+)-requiring)</fullName>
        <shortName evidence="9">ARD'</shortName>
        <shortName evidence="9">Fe-ARD</shortName>
        <ecNumber evidence="9">1.13.11.54</ecNumber>
    </alternativeName>
    <alternativeName>
        <fullName evidence="9">Acireductone dioxygenase (Ni(2+)-requiring)</fullName>
        <shortName evidence="9">ARD</shortName>
        <shortName evidence="9">Ni-ARD</shortName>
        <ecNumber evidence="9">1.13.11.53</ecNumber>
    </alternativeName>
</protein>
<dbReference type="RefSeq" id="WP_127052851.1">
    <property type="nucleotide sequence ID" value="NZ_RSCM01000003.1"/>
</dbReference>
<dbReference type="InterPro" id="IPR011051">
    <property type="entry name" value="RmlC_Cupin_sf"/>
</dbReference>
<dbReference type="EC" id="1.13.11.53" evidence="9"/>
<evidence type="ECO:0000256" key="9">
    <source>
        <dbReference type="HAMAP-Rule" id="MF_01682"/>
    </source>
</evidence>
<comment type="catalytic activity">
    <reaction evidence="1 9">
        <text>1,2-dihydroxy-5-(methylsulfanyl)pent-1-en-3-one + O2 = 4-methylsulfanyl-2-oxobutanoate + formate + 2 H(+)</text>
        <dbReference type="Rhea" id="RHEA:24504"/>
        <dbReference type="ChEBI" id="CHEBI:15378"/>
        <dbReference type="ChEBI" id="CHEBI:15379"/>
        <dbReference type="ChEBI" id="CHEBI:15740"/>
        <dbReference type="ChEBI" id="CHEBI:16723"/>
        <dbReference type="ChEBI" id="CHEBI:49252"/>
        <dbReference type="EC" id="1.13.11.54"/>
    </reaction>
</comment>
<gene>
    <name evidence="9 10" type="primary">mtnD</name>
    <name evidence="10" type="ORF">DSM107003_11860</name>
</gene>
<keyword evidence="5 9" id="KW-0223">Dioxygenase</keyword>
<dbReference type="GO" id="GO:0019509">
    <property type="term" value="P:L-methionine salvage from methylthioadenosine"/>
    <property type="evidence" value="ECO:0007669"/>
    <property type="project" value="UniProtKB-UniRule"/>
</dbReference>
<feature type="binding site" evidence="9">
    <location>
        <position position="106"/>
    </location>
    <ligand>
        <name>Fe(2+)</name>
        <dbReference type="ChEBI" id="CHEBI:29033"/>
    </ligand>
</feature>
<dbReference type="GO" id="GO:0005506">
    <property type="term" value="F:iron ion binding"/>
    <property type="evidence" value="ECO:0007669"/>
    <property type="project" value="UniProtKB-UniRule"/>
</dbReference>
<comment type="similarity">
    <text evidence="9">Belongs to the acireductone dioxygenase (ARD) family.</text>
</comment>
<dbReference type="AlphaFoldDB" id="A0A433UWA9"/>
<feature type="binding site" evidence="9">
    <location>
        <position position="100"/>
    </location>
    <ligand>
        <name>Fe(2+)</name>
        <dbReference type="ChEBI" id="CHEBI:29033"/>
    </ligand>
</feature>
<comment type="caution">
    <text evidence="9">Lacks conserved residue(s) required for the propagation of feature annotation.</text>
</comment>
<dbReference type="PANTHER" id="PTHR23418:SF0">
    <property type="entry name" value="ACIREDUCTONE DIOXYGENASE"/>
    <property type="match status" value="1"/>
</dbReference>
<dbReference type="GO" id="GO:0010308">
    <property type="term" value="F:acireductone dioxygenase (Ni2+-requiring) activity"/>
    <property type="evidence" value="ECO:0007669"/>
    <property type="project" value="UniProtKB-UniRule"/>
</dbReference>
<organism evidence="10 11">
    <name type="scientific">Trichormus variabilis SAG 1403-4b</name>
    <dbReference type="NCBI Taxonomy" id="447716"/>
    <lineage>
        <taxon>Bacteria</taxon>
        <taxon>Bacillati</taxon>
        <taxon>Cyanobacteriota</taxon>
        <taxon>Cyanophyceae</taxon>
        <taxon>Nostocales</taxon>
        <taxon>Nostocaceae</taxon>
        <taxon>Trichormus</taxon>
    </lineage>
</organism>
<keyword evidence="7 9" id="KW-0408">Iron</keyword>
<reference evidence="10 11" key="1">
    <citation type="journal article" date="2019" name="Genome Biol. Evol.">
        <title>Day and night: Metabolic profiles and evolutionary relationships of six axenic non-marine cyanobacteria.</title>
        <authorList>
            <person name="Will S.E."/>
            <person name="Henke P."/>
            <person name="Boedeker C."/>
            <person name="Huang S."/>
            <person name="Brinkmann H."/>
            <person name="Rohde M."/>
            <person name="Jarek M."/>
            <person name="Friedl T."/>
            <person name="Seufert S."/>
            <person name="Schumacher M."/>
            <person name="Overmann J."/>
            <person name="Neumann-Schaal M."/>
            <person name="Petersen J."/>
        </authorList>
    </citation>
    <scope>NUCLEOTIDE SEQUENCE [LARGE SCALE GENOMIC DNA]</scope>
    <source>
        <strain evidence="10 11">SAG 1403-4b</strain>
    </source>
</reference>
<keyword evidence="6 9" id="KW-0560">Oxidoreductase</keyword>
<feature type="binding site" evidence="9">
    <location>
        <position position="102"/>
    </location>
    <ligand>
        <name>Fe(2+)</name>
        <dbReference type="ChEBI" id="CHEBI:29033"/>
    </ligand>
</feature>
<comment type="pathway">
    <text evidence="9">Amino-acid biosynthesis; L-methionine biosynthesis via salvage pathway; L-methionine from S-methyl-5-thio-alpha-D-ribose 1-phosphate: step 5/6.</text>
</comment>
<sequence length="193" mass="22114">MAILRLEDGTTYTQLSDIVRELAPLNVQINCWQIGDDPELRNLLAQDILSDVEKEQVLKALDIYFQQLATNAGYQERDLIALHPSVPNLDTMLSKFDRVHTHADPEVRYIIAGEGIFGFVRPDGSQVELTVQSEDYINVPAGTEHWFYLTGLRQIKAVRYFTSREGWVPEYTDTEIRLRRASVDMRSQSLLKS</sequence>
<dbReference type="PANTHER" id="PTHR23418">
    <property type="entry name" value="ACIREDUCTONE DIOXYGENASE"/>
    <property type="match status" value="1"/>
</dbReference>
<dbReference type="InterPro" id="IPR004313">
    <property type="entry name" value="ARD"/>
</dbReference>
<keyword evidence="3 9" id="KW-0028">Amino-acid biosynthesis</keyword>
<dbReference type="CDD" id="cd02232">
    <property type="entry name" value="cupin_ARD"/>
    <property type="match status" value="1"/>
</dbReference>
<comment type="catalytic activity">
    <reaction evidence="9">
        <text>1,2-dihydroxy-5-(methylsulfanyl)pent-1-en-3-one + O2 = 3-(methylsulfanyl)propanoate + CO + formate + 2 H(+)</text>
        <dbReference type="Rhea" id="RHEA:14161"/>
        <dbReference type="ChEBI" id="CHEBI:15378"/>
        <dbReference type="ChEBI" id="CHEBI:15379"/>
        <dbReference type="ChEBI" id="CHEBI:15740"/>
        <dbReference type="ChEBI" id="CHEBI:17245"/>
        <dbReference type="ChEBI" id="CHEBI:49016"/>
        <dbReference type="ChEBI" id="CHEBI:49252"/>
        <dbReference type="EC" id="1.13.11.53"/>
    </reaction>
</comment>
<keyword evidence="8 9" id="KW-0486">Methionine biosynthesis</keyword>
<evidence type="ECO:0000256" key="6">
    <source>
        <dbReference type="ARBA" id="ARBA00023002"/>
    </source>
</evidence>
<evidence type="ECO:0000256" key="3">
    <source>
        <dbReference type="ARBA" id="ARBA00022605"/>
    </source>
</evidence>
<dbReference type="OrthoDB" id="9795636at2"/>
<keyword evidence="2 9" id="KW-0533">Nickel</keyword>
<evidence type="ECO:0000256" key="5">
    <source>
        <dbReference type="ARBA" id="ARBA00022964"/>
    </source>
</evidence>
<evidence type="ECO:0000256" key="1">
    <source>
        <dbReference type="ARBA" id="ARBA00000428"/>
    </source>
</evidence>
<feature type="binding site" evidence="9">
    <location>
        <position position="100"/>
    </location>
    <ligand>
        <name>Ni(2+)</name>
        <dbReference type="ChEBI" id="CHEBI:49786"/>
    </ligand>
</feature>
<dbReference type="EMBL" id="RSCM01000003">
    <property type="protein sequence ID" value="RUS98098.1"/>
    <property type="molecule type" value="Genomic_DNA"/>
</dbReference>